<gene>
    <name evidence="2" type="ordered locus">Mhar_0105</name>
</gene>
<dbReference type="OrthoDB" id="381904at2157"/>
<feature type="region of interest" description="Disordered" evidence="1">
    <location>
        <begin position="1"/>
        <end position="43"/>
    </location>
</feature>
<dbReference type="AlphaFoldDB" id="G7WKL8"/>
<sequence>MPRRDAPDLPSSARKSGKKGEGKDGDEDGDRGYQGENGEDENFEAEEYDFLTFIKAAGFEEEEVLAVIGELEAYRSIPGTTLRRYVHRVQASVETDGRTAFLKGVIVGTAISEHLVVDRGSAEGRIEAEVRRRVSEILAELERG</sequence>
<proteinExistence type="predicted"/>
<dbReference type="RefSeq" id="WP_014585685.1">
    <property type="nucleotide sequence ID" value="NC_017527.1"/>
</dbReference>
<dbReference type="KEGG" id="mhi:Mhar_0105"/>
<evidence type="ECO:0000313" key="2">
    <source>
        <dbReference type="EMBL" id="AET63497.1"/>
    </source>
</evidence>
<dbReference type="HOGENOM" id="CLU_1792126_0_0_2"/>
<dbReference type="EMBL" id="CP003117">
    <property type="protein sequence ID" value="AET63497.1"/>
    <property type="molecule type" value="Genomic_DNA"/>
</dbReference>
<evidence type="ECO:0000313" key="3">
    <source>
        <dbReference type="Proteomes" id="UP000005877"/>
    </source>
</evidence>
<reference evidence="2 3" key="1">
    <citation type="journal article" date="2012" name="PLoS ONE">
        <title>The genome characteristics and predicted function of methyl-group oxidation pathway in the obligate aceticlastic methanogens, Methanosaeta spp.</title>
        <authorList>
            <person name="Zhu J."/>
            <person name="Zheng H."/>
            <person name="Ai G."/>
            <person name="Zhang G."/>
            <person name="Liu D."/>
            <person name="Liu X."/>
            <person name="Dong X."/>
        </authorList>
    </citation>
    <scope>NUCLEOTIDE SEQUENCE [LARGE SCALE GENOMIC DNA]</scope>
    <source>
        <strain evidence="2 3">6Ac</strain>
    </source>
</reference>
<organism evidence="2 3">
    <name type="scientific">Methanothrix harundinacea (strain 6Ac)</name>
    <name type="common">Methanosaeta harundinacea</name>
    <dbReference type="NCBI Taxonomy" id="1110509"/>
    <lineage>
        <taxon>Archaea</taxon>
        <taxon>Methanobacteriati</taxon>
        <taxon>Methanobacteriota</taxon>
        <taxon>Stenosarchaea group</taxon>
        <taxon>Methanomicrobia</taxon>
        <taxon>Methanotrichales</taxon>
        <taxon>Methanotrichaceae</taxon>
        <taxon>Methanothrix</taxon>
    </lineage>
</organism>
<protein>
    <submittedName>
        <fullName evidence="2">Uncharacterized protein</fullName>
    </submittedName>
</protein>
<evidence type="ECO:0000256" key="1">
    <source>
        <dbReference type="SAM" id="MobiDB-lite"/>
    </source>
</evidence>
<keyword evidence="3" id="KW-1185">Reference proteome</keyword>
<accession>G7WKL8</accession>
<dbReference type="GeneID" id="12509274"/>
<dbReference type="Proteomes" id="UP000005877">
    <property type="component" value="Chromosome"/>
</dbReference>
<name>G7WKL8_METH6</name>
<dbReference type="PATRIC" id="fig|1110509.7.peg.113"/>